<dbReference type="InterPro" id="IPR007251">
    <property type="entry name" value="Iron_permease_Fet4"/>
</dbReference>
<feature type="compositionally biased region" description="Basic and acidic residues" evidence="1">
    <location>
        <begin position="125"/>
        <end position="137"/>
    </location>
</feature>
<dbReference type="Pfam" id="PF04120">
    <property type="entry name" value="Iron_permease"/>
    <property type="match status" value="1"/>
</dbReference>
<evidence type="ECO:0000256" key="1">
    <source>
        <dbReference type="SAM" id="MobiDB-lite"/>
    </source>
</evidence>
<protein>
    <submittedName>
        <fullName evidence="3">Uncharacterized protein</fullName>
    </submittedName>
</protein>
<evidence type="ECO:0000256" key="2">
    <source>
        <dbReference type="SAM" id="Phobius"/>
    </source>
</evidence>
<dbReference type="AlphaFoldDB" id="A0A6J4T264"/>
<dbReference type="EMBL" id="CADCWA010000064">
    <property type="protein sequence ID" value="CAA9512044.1"/>
    <property type="molecule type" value="Genomic_DNA"/>
</dbReference>
<keyword evidence="2" id="KW-1133">Transmembrane helix</keyword>
<keyword evidence="2" id="KW-0812">Transmembrane</keyword>
<name>A0A6J4T264_9SPHN</name>
<keyword evidence="2" id="KW-0472">Membrane</keyword>
<gene>
    <name evidence="3" type="ORF">AVDCRST_MAG31-1046</name>
</gene>
<organism evidence="3">
    <name type="scientific">uncultured Sphingomonas sp</name>
    <dbReference type="NCBI Taxonomy" id="158754"/>
    <lineage>
        <taxon>Bacteria</taxon>
        <taxon>Pseudomonadati</taxon>
        <taxon>Pseudomonadota</taxon>
        <taxon>Alphaproteobacteria</taxon>
        <taxon>Sphingomonadales</taxon>
        <taxon>Sphingomonadaceae</taxon>
        <taxon>Sphingomonas</taxon>
        <taxon>environmental samples</taxon>
    </lineage>
</organism>
<feature type="region of interest" description="Disordered" evidence="1">
    <location>
        <begin position="123"/>
        <end position="143"/>
    </location>
</feature>
<dbReference type="RefSeq" id="WP_294168734.1">
    <property type="nucleotide sequence ID" value="NZ_CADCWA010000064.1"/>
</dbReference>
<accession>A0A6J4T264</accession>
<feature type="transmembrane region" description="Helical" evidence="2">
    <location>
        <begin position="21"/>
        <end position="42"/>
    </location>
</feature>
<reference evidence="3" key="1">
    <citation type="submission" date="2020-02" db="EMBL/GenBank/DDBJ databases">
        <authorList>
            <person name="Meier V. D."/>
        </authorList>
    </citation>
    <scope>NUCLEOTIDE SEQUENCE</scope>
    <source>
        <strain evidence="3">AVDCRST_MAG31</strain>
    </source>
</reference>
<proteinExistence type="predicted"/>
<sequence>MSEPKSRLVQLGDRISEWVSNVFAHPYVQVGVILFCGGWFLVGLPTDLLTAALSILAITLTQMVLNRQGDRETEDRKRDVAMHAKLDELLHAVKGARDEMAGIEDLEEEEIALLKEQFKQAIDAQGDRAGDPQERAAAKAAVEQVEAKARRQVRSKARA</sequence>
<dbReference type="GO" id="GO:0055085">
    <property type="term" value="P:transmembrane transport"/>
    <property type="evidence" value="ECO:0007669"/>
    <property type="project" value="InterPro"/>
</dbReference>
<evidence type="ECO:0000313" key="3">
    <source>
        <dbReference type="EMBL" id="CAA9512044.1"/>
    </source>
</evidence>
<feature type="transmembrane region" description="Helical" evidence="2">
    <location>
        <begin position="48"/>
        <end position="66"/>
    </location>
</feature>